<protein>
    <recommendedName>
        <fullName evidence="3">Phosphate-selective porin O and P</fullName>
    </recommendedName>
</protein>
<evidence type="ECO:0000313" key="2">
    <source>
        <dbReference type="Proteomes" id="UP000316476"/>
    </source>
</evidence>
<evidence type="ECO:0008006" key="3">
    <source>
        <dbReference type="Google" id="ProtNLM"/>
    </source>
</evidence>
<dbReference type="Gene3D" id="2.40.160.10">
    <property type="entry name" value="Porin"/>
    <property type="match status" value="1"/>
</dbReference>
<reference evidence="1 2" key="1">
    <citation type="submission" date="2019-02" db="EMBL/GenBank/DDBJ databases">
        <title>Deep-cultivation of Planctomycetes and their phenomic and genomic characterization uncovers novel biology.</title>
        <authorList>
            <person name="Wiegand S."/>
            <person name="Jogler M."/>
            <person name="Boedeker C."/>
            <person name="Pinto D."/>
            <person name="Vollmers J."/>
            <person name="Rivas-Marin E."/>
            <person name="Kohn T."/>
            <person name="Peeters S.H."/>
            <person name="Heuer A."/>
            <person name="Rast P."/>
            <person name="Oberbeckmann S."/>
            <person name="Bunk B."/>
            <person name="Jeske O."/>
            <person name="Meyerdierks A."/>
            <person name="Storesund J.E."/>
            <person name="Kallscheuer N."/>
            <person name="Luecker S."/>
            <person name="Lage O.M."/>
            <person name="Pohl T."/>
            <person name="Merkel B.J."/>
            <person name="Hornburger P."/>
            <person name="Mueller R.-W."/>
            <person name="Bruemmer F."/>
            <person name="Labrenz M."/>
            <person name="Spormann A.M."/>
            <person name="Op Den Camp H."/>
            <person name="Overmann J."/>
            <person name="Amann R."/>
            <person name="Jetten M.S.M."/>
            <person name="Mascher T."/>
            <person name="Medema M.H."/>
            <person name="Devos D.P."/>
            <person name="Kaster A.-K."/>
            <person name="Ovreas L."/>
            <person name="Rohde M."/>
            <person name="Galperin M.Y."/>
            <person name="Jogler C."/>
        </authorList>
    </citation>
    <scope>NUCLEOTIDE SEQUENCE [LARGE SCALE GENOMIC DNA]</scope>
    <source>
        <strain evidence="1 2">V7</strain>
    </source>
</reference>
<dbReference type="Proteomes" id="UP000316476">
    <property type="component" value="Unassembled WGS sequence"/>
</dbReference>
<accession>A0A5C6FVY5</accession>
<dbReference type="InterPro" id="IPR023614">
    <property type="entry name" value="Porin_dom_sf"/>
</dbReference>
<name>A0A5C6FVY5_9PLAN</name>
<sequence>MSCLTSVGTTETVDVLQDAARIGRQTDPAFEQAWEALVQPEVASDLQVPVPCPDENEADDLACDADPGWLDLDAGYDHGFYLGTADGNFKLRMLGLLQTRYYSNWRDIDASVGDRLEAGFVLERASLIFTGNVLNPQLQYWFVLNGERSSGTRFVEEARISYAFSDALLMQIGRLRNPAFLRELDISYTRQLGIDRSYYHSVFSTGVLEGITLTGQTPQFRLIGFLSDGRHSGSVSRTKDFFQDQTDFALTVGGDWKLFGEWAQYGDFASWADEGPALFAGLSMHYEHGETHDVLGVDEDFISWTADLTYENAGFMAFVSTVGRHAQQSNGNIDQTGVMMMSSYQVVPEKFEPYVRYEYVDFDGVINTGALALPVSDSSLNVLSLGINWYFARHACKWTTEVLHSFDPVPFTSANTGLLVDQAGRNGQTVLGTQLQLFF</sequence>
<comment type="caution">
    <text evidence="1">The sequence shown here is derived from an EMBL/GenBank/DDBJ whole genome shotgun (WGS) entry which is preliminary data.</text>
</comment>
<proteinExistence type="predicted"/>
<evidence type="ECO:0000313" key="1">
    <source>
        <dbReference type="EMBL" id="TWU65203.1"/>
    </source>
</evidence>
<dbReference type="AlphaFoldDB" id="A0A5C6FVY5"/>
<dbReference type="EMBL" id="SJPZ01000001">
    <property type="protein sequence ID" value="TWU65203.1"/>
    <property type="molecule type" value="Genomic_DNA"/>
</dbReference>
<dbReference type="SUPFAM" id="SSF56935">
    <property type="entry name" value="Porins"/>
    <property type="match status" value="1"/>
</dbReference>
<gene>
    <name evidence="1" type="ORF">V7x_07490</name>
</gene>
<organism evidence="1 2">
    <name type="scientific">Crateriforma conspicua</name>
    <dbReference type="NCBI Taxonomy" id="2527996"/>
    <lineage>
        <taxon>Bacteria</taxon>
        <taxon>Pseudomonadati</taxon>
        <taxon>Planctomycetota</taxon>
        <taxon>Planctomycetia</taxon>
        <taxon>Planctomycetales</taxon>
        <taxon>Planctomycetaceae</taxon>
        <taxon>Crateriforma</taxon>
    </lineage>
</organism>